<comment type="caution">
    <text evidence="1">The sequence shown here is derived from an EMBL/GenBank/DDBJ whole genome shotgun (WGS) entry which is preliminary data.</text>
</comment>
<keyword evidence="2" id="KW-1185">Reference proteome</keyword>
<protein>
    <submittedName>
        <fullName evidence="1">Uncharacterized protein</fullName>
    </submittedName>
</protein>
<dbReference type="EMBL" id="AOIB01000027">
    <property type="protein sequence ID" value="ELY56505.1"/>
    <property type="molecule type" value="Genomic_DNA"/>
</dbReference>
<accession>L9X4A2</accession>
<dbReference type="AlphaFoldDB" id="L9X4A2"/>
<reference evidence="1 2" key="1">
    <citation type="journal article" date="2014" name="PLoS Genet.">
        <title>Phylogenetically driven sequencing of extremely halophilic archaea reveals strategies for static and dynamic osmo-response.</title>
        <authorList>
            <person name="Becker E.A."/>
            <person name="Seitzer P.M."/>
            <person name="Tritt A."/>
            <person name="Larsen D."/>
            <person name="Krusor M."/>
            <person name="Yao A.I."/>
            <person name="Wu D."/>
            <person name="Madern D."/>
            <person name="Eisen J.A."/>
            <person name="Darling A.E."/>
            <person name="Facciotti M.T."/>
        </authorList>
    </citation>
    <scope>NUCLEOTIDE SEQUENCE [LARGE SCALE GENOMIC DNA]</scope>
    <source>
        <strain evidence="1 2">DSM 10524</strain>
    </source>
</reference>
<sequence length="124" mass="13377">MELAPESACRVFDCAPLAILQGALEVVADGVGVDSGSGLLAKPINLALKIAVARLKLLDVFLRVRRIRFGVVTWVVDELVQSAADSLNMIVAREVCHSVADIPTRVAVFLSYKRRCTSTIAELI</sequence>
<dbReference type="STRING" id="1227497.C491_13237"/>
<proteinExistence type="predicted"/>
<organism evidence="1 2">
    <name type="scientific">Natronococcus amylolyticus DSM 10524</name>
    <dbReference type="NCBI Taxonomy" id="1227497"/>
    <lineage>
        <taxon>Archaea</taxon>
        <taxon>Methanobacteriati</taxon>
        <taxon>Methanobacteriota</taxon>
        <taxon>Stenosarchaea group</taxon>
        <taxon>Halobacteria</taxon>
        <taxon>Halobacteriales</taxon>
        <taxon>Natrialbaceae</taxon>
        <taxon>Natronococcus</taxon>
    </lineage>
</organism>
<gene>
    <name evidence="1" type="ORF">C491_13237</name>
</gene>
<dbReference type="Proteomes" id="UP000011688">
    <property type="component" value="Unassembled WGS sequence"/>
</dbReference>
<evidence type="ECO:0000313" key="1">
    <source>
        <dbReference type="EMBL" id="ELY56505.1"/>
    </source>
</evidence>
<dbReference type="RefSeq" id="WP_005556997.1">
    <property type="nucleotide sequence ID" value="NZ_AOIB01000027.1"/>
</dbReference>
<evidence type="ECO:0000313" key="2">
    <source>
        <dbReference type="Proteomes" id="UP000011688"/>
    </source>
</evidence>
<name>L9X4A2_9EURY</name>